<dbReference type="AlphaFoldDB" id="A0A9X1NLW8"/>
<dbReference type="PROSITE" id="PS50928">
    <property type="entry name" value="ABC_TM1"/>
    <property type="match status" value="1"/>
</dbReference>
<dbReference type="CDD" id="cd06261">
    <property type="entry name" value="TM_PBP2"/>
    <property type="match status" value="1"/>
</dbReference>
<feature type="transmembrane region" description="Helical" evidence="7">
    <location>
        <begin position="41"/>
        <end position="63"/>
    </location>
</feature>
<evidence type="ECO:0000256" key="3">
    <source>
        <dbReference type="ARBA" id="ARBA00022475"/>
    </source>
</evidence>
<protein>
    <submittedName>
        <fullName evidence="10">ABC transporter permease subunit</fullName>
    </submittedName>
</protein>
<keyword evidence="4 7" id="KW-0812">Transmembrane</keyword>
<evidence type="ECO:0000256" key="7">
    <source>
        <dbReference type="RuleBase" id="RU363032"/>
    </source>
</evidence>
<name>A0A9X1NLW8_9ACTN</name>
<dbReference type="GO" id="GO:0043190">
    <property type="term" value="C:ATP-binding cassette (ABC) transporter complex"/>
    <property type="evidence" value="ECO:0007669"/>
    <property type="project" value="TreeGrafter"/>
</dbReference>
<evidence type="ECO:0000256" key="1">
    <source>
        <dbReference type="ARBA" id="ARBA00004141"/>
    </source>
</evidence>
<comment type="subcellular location">
    <subcellularLocation>
        <location evidence="7">Cell membrane</location>
        <topology evidence="7">Multi-pass membrane protein</topology>
    </subcellularLocation>
    <subcellularLocation>
        <location evidence="1">Membrane</location>
        <topology evidence="1">Multi-pass membrane protein</topology>
    </subcellularLocation>
</comment>
<feature type="transmembrane region" description="Helical" evidence="7">
    <location>
        <begin position="209"/>
        <end position="232"/>
    </location>
</feature>
<feature type="domain" description="ABC transmembrane type-1" evidence="9">
    <location>
        <begin position="90"/>
        <end position="269"/>
    </location>
</feature>
<gene>
    <name evidence="10" type="ORF">LR394_36975</name>
</gene>
<comment type="caution">
    <text evidence="10">The sequence shown here is derived from an EMBL/GenBank/DDBJ whole genome shotgun (WGS) entry which is preliminary data.</text>
</comment>
<keyword evidence="6 7" id="KW-0472">Membrane</keyword>
<feature type="region of interest" description="Disordered" evidence="8">
    <location>
        <begin position="275"/>
        <end position="318"/>
    </location>
</feature>
<dbReference type="GO" id="GO:0031460">
    <property type="term" value="P:glycine betaine transport"/>
    <property type="evidence" value="ECO:0007669"/>
    <property type="project" value="TreeGrafter"/>
</dbReference>
<dbReference type="EMBL" id="JAJOMB010000030">
    <property type="protein sequence ID" value="MCD5316505.1"/>
    <property type="molecule type" value="Genomic_DNA"/>
</dbReference>
<dbReference type="FunFam" id="1.10.3720.10:FF:000001">
    <property type="entry name" value="Glycine betaine ABC transporter, permease"/>
    <property type="match status" value="1"/>
</dbReference>
<feature type="transmembrane region" description="Helical" evidence="7">
    <location>
        <begin position="94"/>
        <end position="116"/>
    </location>
</feature>
<evidence type="ECO:0000256" key="6">
    <source>
        <dbReference type="ARBA" id="ARBA00023136"/>
    </source>
</evidence>
<proteinExistence type="inferred from homology"/>
<evidence type="ECO:0000256" key="5">
    <source>
        <dbReference type="ARBA" id="ARBA00022989"/>
    </source>
</evidence>
<reference evidence="10" key="1">
    <citation type="submission" date="2021-11" db="EMBL/GenBank/DDBJ databases">
        <title>Streptomyces corallinus and Kineosporia corallina sp. nov., two new coral-derived marine actinobacteria.</title>
        <authorList>
            <person name="Buangrab K."/>
            <person name="Sutthacheep M."/>
            <person name="Yeemin T."/>
            <person name="Harunari E."/>
            <person name="Igarashi Y."/>
            <person name="Sripreechasak P."/>
            <person name="Kanchanasin P."/>
            <person name="Tanasupawat S."/>
            <person name="Phongsopitanun W."/>
        </authorList>
    </citation>
    <scope>NUCLEOTIDE SEQUENCE</scope>
    <source>
        <strain evidence="10">JCM 31032</strain>
    </source>
</reference>
<dbReference type="InterPro" id="IPR000515">
    <property type="entry name" value="MetI-like"/>
</dbReference>
<comment type="similarity">
    <text evidence="7">Belongs to the binding-protein-dependent transport system permease family.</text>
</comment>
<dbReference type="Proteomes" id="UP001138997">
    <property type="component" value="Unassembled WGS sequence"/>
</dbReference>
<dbReference type="InterPro" id="IPR035906">
    <property type="entry name" value="MetI-like_sf"/>
</dbReference>
<evidence type="ECO:0000259" key="9">
    <source>
        <dbReference type="PROSITE" id="PS50928"/>
    </source>
</evidence>
<feature type="transmembrane region" description="Helical" evidence="7">
    <location>
        <begin position="137"/>
        <end position="164"/>
    </location>
</feature>
<keyword evidence="2 7" id="KW-0813">Transport</keyword>
<organism evidence="10 11">
    <name type="scientific">Kineosporia babensis</name>
    <dbReference type="NCBI Taxonomy" id="499548"/>
    <lineage>
        <taxon>Bacteria</taxon>
        <taxon>Bacillati</taxon>
        <taxon>Actinomycetota</taxon>
        <taxon>Actinomycetes</taxon>
        <taxon>Kineosporiales</taxon>
        <taxon>Kineosporiaceae</taxon>
        <taxon>Kineosporia</taxon>
    </lineage>
</organism>
<evidence type="ECO:0000256" key="2">
    <source>
        <dbReference type="ARBA" id="ARBA00022448"/>
    </source>
</evidence>
<evidence type="ECO:0000313" key="10">
    <source>
        <dbReference type="EMBL" id="MCD5316505.1"/>
    </source>
</evidence>
<evidence type="ECO:0000313" key="11">
    <source>
        <dbReference type="Proteomes" id="UP001138997"/>
    </source>
</evidence>
<feature type="compositionally biased region" description="Low complexity" evidence="8">
    <location>
        <begin position="290"/>
        <end position="299"/>
    </location>
</feature>
<evidence type="ECO:0000256" key="4">
    <source>
        <dbReference type="ARBA" id="ARBA00022692"/>
    </source>
</evidence>
<dbReference type="SUPFAM" id="SSF161098">
    <property type="entry name" value="MetI-like"/>
    <property type="match status" value="1"/>
</dbReference>
<feature type="transmembrane region" description="Helical" evidence="7">
    <location>
        <begin position="70"/>
        <end position="88"/>
    </location>
</feature>
<keyword evidence="3" id="KW-1003">Cell membrane</keyword>
<dbReference type="Pfam" id="PF00528">
    <property type="entry name" value="BPD_transp_1"/>
    <property type="match status" value="1"/>
</dbReference>
<accession>A0A9X1NLW8</accession>
<dbReference type="GO" id="GO:0015226">
    <property type="term" value="F:carnitine transmembrane transporter activity"/>
    <property type="evidence" value="ECO:0007669"/>
    <property type="project" value="TreeGrafter"/>
</dbReference>
<evidence type="ECO:0000256" key="8">
    <source>
        <dbReference type="SAM" id="MobiDB-lite"/>
    </source>
</evidence>
<sequence>MPEIPIIDLGAPVSDAVDWLTENLGSLFSAITDAMLYLLNAVLYGLTAPHAFVITAVFAGLALLVRKWGLALFALGAFVLIQAMDLWVEAMQTLAVVLVAAVLAVVIGVPVGIWASRSRGVSSVVRPVLDLMQTLPVFVYLIPAVFFFGVGVVPGVVATIVFAIPPAVRLTELGIRNVDGEVVEAAHAFGARPAKILREVQVPLAMPSIMAGINQTIMLALSMVVIAGMVGADGLGSVVVRGISTLDVGAGFEGGLAVVLLAIYIDRLSTALGEPRPRKRVQPQAKVKAEASTETESAAPADQAAKLDPADKNAMAAS</sequence>
<feature type="transmembrane region" description="Helical" evidence="7">
    <location>
        <begin position="244"/>
        <end position="265"/>
    </location>
</feature>
<dbReference type="Gene3D" id="1.10.3720.10">
    <property type="entry name" value="MetI-like"/>
    <property type="match status" value="1"/>
</dbReference>
<keyword evidence="5 7" id="KW-1133">Transmembrane helix</keyword>
<dbReference type="RefSeq" id="WP_231449355.1">
    <property type="nucleotide sequence ID" value="NZ_JAJOMB010000030.1"/>
</dbReference>
<dbReference type="PANTHER" id="PTHR47737">
    <property type="entry name" value="GLYCINE BETAINE/PROLINE BETAINE TRANSPORT SYSTEM PERMEASE PROTEIN PROW"/>
    <property type="match status" value="1"/>
</dbReference>
<dbReference type="GO" id="GO:0015871">
    <property type="term" value="P:choline transport"/>
    <property type="evidence" value="ECO:0007669"/>
    <property type="project" value="TreeGrafter"/>
</dbReference>
<dbReference type="GO" id="GO:0005275">
    <property type="term" value="F:amine transmembrane transporter activity"/>
    <property type="evidence" value="ECO:0007669"/>
    <property type="project" value="TreeGrafter"/>
</dbReference>
<dbReference type="PANTHER" id="PTHR47737:SF1">
    <property type="entry name" value="GLYCINE BETAINE_PROLINE BETAINE TRANSPORT SYSTEM PERMEASE PROTEIN PROW"/>
    <property type="match status" value="1"/>
</dbReference>
<keyword evidence="11" id="KW-1185">Reference proteome</keyword>